<dbReference type="Gene3D" id="1.25.40.10">
    <property type="entry name" value="Tetratricopeptide repeat domain"/>
    <property type="match status" value="3"/>
</dbReference>
<dbReference type="InterPro" id="IPR019734">
    <property type="entry name" value="TPR_rpt"/>
</dbReference>
<dbReference type="AlphaFoldDB" id="A0A2N7W4R0"/>
<evidence type="ECO:0000313" key="5">
    <source>
        <dbReference type="EMBL" id="PMS24376.1"/>
    </source>
</evidence>
<dbReference type="SUPFAM" id="SSF53756">
    <property type="entry name" value="UDP-Glycosyltransferase/glycogen phosphorylase"/>
    <property type="match status" value="1"/>
</dbReference>
<evidence type="ECO:0000256" key="1">
    <source>
        <dbReference type="ARBA" id="ARBA00022737"/>
    </source>
</evidence>
<feature type="compositionally biased region" description="Basic and acidic residues" evidence="4">
    <location>
        <begin position="8"/>
        <end position="18"/>
    </location>
</feature>
<gene>
    <name evidence="5" type="ORF">C0Z19_13985</name>
</gene>
<dbReference type="PROSITE" id="PS50005">
    <property type="entry name" value="TPR"/>
    <property type="match status" value="4"/>
</dbReference>
<feature type="repeat" description="TPR" evidence="3">
    <location>
        <begin position="175"/>
        <end position="208"/>
    </location>
</feature>
<dbReference type="SUPFAM" id="SSF48452">
    <property type="entry name" value="TPR-like"/>
    <property type="match status" value="2"/>
</dbReference>
<dbReference type="Pfam" id="PF13432">
    <property type="entry name" value="TPR_16"/>
    <property type="match status" value="2"/>
</dbReference>
<comment type="caution">
    <text evidence="5">The sequence shown here is derived from an EMBL/GenBank/DDBJ whole genome shotgun (WGS) entry which is preliminary data.</text>
</comment>
<dbReference type="SMART" id="SM00028">
    <property type="entry name" value="TPR"/>
    <property type="match status" value="5"/>
</dbReference>
<accession>A0A2N7W4R0</accession>
<evidence type="ECO:0000313" key="6">
    <source>
        <dbReference type="Proteomes" id="UP000235347"/>
    </source>
</evidence>
<dbReference type="Pfam" id="PF13424">
    <property type="entry name" value="TPR_12"/>
    <property type="match status" value="1"/>
</dbReference>
<dbReference type="InterPro" id="IPR011990">
    <property type="entry name" value="TPR-like_helical_dom_sf"/>
</dbReference>
<reference evidence="5 6" key="1">
    <citation type="submission" date="2018-01" db="EMBL/GenBank/DDBJ databases">
        <title>Whole genome analyses suggest that Burkholderia sensu lato contains two further novel genera in the rhizoxinica-symbiotica group Mycetohabitans gen. nov., and Trinickia gen. nov.: implications for the evolution of diazotrophy and nodulation in the Burkholderiaceae.</title>
        <authorList>
            <person name="Estrada-de los Santos P."/>
            <person name="Palmer M."/>
            <person name="Chavez-Ramirez B."/>
            <person name="Beukes C."/>
            <person name="Steenkamp E.T."/>
            <person name="Hirsch A.M."/>
            <person name="Manyaka P."/>
            <person name="Maluk M."/>
            <person name="Lafos M."/>
            <person name="Crook M."/>
            <person name="Gross E."/>
            <person name="Simon M.F."/>
            <person name="Bueno dos Reis Junior F."/>
            <person name="Poole P.S."/>
            <person name="Venter S.N."/>
            <person name="James E.K."/>
        </authorList>
    </citation>
    <scope>NUCLEOTIDE SEQUENCE [LARGE SCALE GENOMIC DNA]</scope>
    <source>
        <strain evidence="5 6">GP25-8</strain>
    </source>
</reference>
<proteinExistence type="predicted"/>
<dbReference type="Gene3D" id="3.40.50.2000">
    <property type="entry name" value="Glycogen Phosphorylase B"/>
    <property type="match status" value="1"/>
</dbReference>
<evidence type="ECO:0000256" key="3">
    <source>
        <dbReference type="PROSITE-ProRule" id="PRU00339"/>
    </source>
</evidence>
<dbReference type="PANTHER" id="PTHR44943">
    <property type="entry name" value="CELLULOSE SYNTHASE OPERON PROTEIN C"/>
    <property type="match status" value="1"/>
</dbReference>
<evidence type="ECO:0000256" key="2">
    <source>
        <dbReference type="ARBA" id="ARBA00022803"/>
    </source>
</evidence>
<evidence type="ECO:0000256" key="4">
    <source>
        <dbReference type="SAM" id="MobiDB-lite"/>
    </source>
</evidence>
<dbReference type="GO" id="GO:0016740">
    <property type="term" value="F:transferase activity"/>
    <property type="evidence" value="ECO:0007669"/>
    <property type="project" value="UniProtKB-KW"/>
</dbReference>
<organism evidence="5 6">
    <name type="scientific">Trinickia soli</name>
    <dbReference type="NCBI Taxonomy" id="380675"/>
    <lineage>
        <taxon>Bacteria</taxon>
        <taxon>Pseudomonadati</taxon>
        <taxon>Pseudomonadota</taxon>
        <taxon>Betaproteobacteria</taxon>
        <taxon>Burkholderiales</taxon>
        <taxon>Burkholderiaceae</taxon>
        <taxon>Trinickia</taxon>
    </lineage>
</organism>
<dbReference type="InterPro" id="IPR051685">
    <property type="entry name" value="Ycf3/AcsC/BcsC/TPR_MFPF"/>
</dbReference>
<keyword evidence="2 3" id="KW-0802">TPR repeat</keyword>
<feature type="region of interest" description="Disordered" evidence="4">
    <location>
        <begin position="1"/>
        <end position="26"/>
    </location>
</feature>
<keyword evidence="1" id="KW-0677">Repeat</keyword>
<protein>
    <submittedName>
        <fullName evidence="5">Sulfotransferase</fullName>
    </submittedName>
</protein>
<dbReference type="EMBL" id="PNYB01000010">
    <property type="protein sequence ID" value="PMS24376.1"/>
    <property type="molecule type" value="Genomic_DNA"/>
</dbReference>
<feature type="repeat" description="TPR" evidence="3">
    <location>
        <begin position="209"/>
        <end position="242"/>
    </location>
</feature>
<name>A0A2N7W4R0_9BURK</name>
<feature type="repeat" description="TPR" evidence="3">
    <location>
        <begin position="107"/>
        <end position="140"/>
    </location>
</feature>
<dbReference type="PROSITE" id="PS50293">
    <property type="entry name" value="TPR_REGION"/>
    <property type="match status" value="2"/>
</dbReference>
<dbReference type="PANTHER" id="PTHR44943:SF8">
    <property type="entry name" value="TPR REPEAT-CONTAINING PROTEIN MJ0263"/>
    <property type="match status" value="1"/>
</dbReference>
<keyword evidence="6" id="KW-1185">Reference proteome</keyword>
<dbReference type="RefSeq" id="WP_102610427.1">
    <property type="nucleotide sequence ID" value="NZ_CADIKD010000007.1"/>
</dbReference>
<keyword evidence="5" id="KW-0808">Transferase</keyword>
<dbReference type="Proteomes" id="UP000235347">
    <property type="component" value="Unassembled WGS sequence"/>
</dbReference>
<sequence length="570" mass="63392">MSPSLEEASSRTDPKNKSISDMPITDTYENSADTACIDSERTLRYAGALCAQGKSAQAKSMCSEIFAADPTRADALTLLATIAFHERDYEGALDALRRAARSNGNQAVTHFNIGVALRELGRFDEEIAAYDDALAVHPRFFEAWFNRGTVLRATGRHRDALASFDEAIAIRPDCAEAFNNRGNALGDLRRYDEALASFDHALRLKPDYAEAYNNRGNALEGLGRYDEALQSYEWAQRLATDYADAHWNESLCRLLVGDYAKGWEKYEWRWRTGTYAQGKQPQLEKPLWLGHQSLLGKTILLHAEGGLGDTLQFCRYAALVAARGAKVVLEVQPELRRLLSNLDGVDQLLVQGEPHPPFDFHCPLMSLPLALGTSSDSIPARLPYIAADSQLVAHWGQQFVQAKQRLRVGLVWAGNPRLGIATSRAMDKRRSMPFSRFAPLFELPGIDFYSLQKGEAAVAQLTASPLARHVIDMTDGIGDFADTAALVEHLDLVIAVDTSTAHLVGAMGKPVWLLNRHDTCWRWFRERRDSPWYPGVMRIFRQPSAGDWDSVVAEVASALRLETGMERVPD</sequence>
<feature type="repeat" description="TPR" evidence="3">
    <location>
        <begin position="141"/>
        <end position="174"/>
    </location>
</feature>